<dbReference type="Proteomes" id="UP000594873">
    <property type="component" value="Chromosome"/>
</dbReference>
<proteinExistence type="predicted"/>
<accession>A0A7T2GKL1</accession>
<evidence type="ECO:0000313" key="1">
    <source>
        <dbReference type="EMBL" id="QPQ55590.1"/>
    </source>
</evidence>
<dbReference type="EMBL" id="CP065592">
    <property type="protein sequence ID" value="QPQ55590.1"/>
    <property type="molecule type" value="Genomic_DNA"/>
</dbReference>
<evidence type="ECO:0000313" key="2">
    <source>
        <dbReference type="Proteomes" id="UP000594873"/>
    </source>
</evidence>
<gene>
    <name evidence="1" type="ORF">IC614_03030</name>
</gene>
<protein>
    <submittedName>
        <fullName evidence="1">Uncharacterized protein</fullName>
    </submittedName>
</protein>
<organism evidence="1 2">
    <name type="scientific">Allosphingosinicella flava</name>
    <dbReference type="NCBI Taxonomy" id="2771430"/>
    <lineage>
        <taxon>Bacteria</taxon>
        <taxon>Pseudomonadati</taxon>
        <taxon>Pseudomonadota</taxon>
        <taxon>Alphaproteobacteria</taxon>
        <taxon>Sphingomonadales</taxon>
        <taxon>Sphingomonadaceae</taxon>
        <taxon>Allosphingosinicella</taxon>
    </lineage>
</organism>
<keyword evidence="2" id="KW-1185">Reference proteome</keyword>
<sequence>MSVVQLHQPKPREEVVSTLRRIADELENGALEWPVTTAVLICGHSDAEIPMGDGTFAEQNYWTTYAMGPRSSSFTVRGLVASAMRQWNHGDD</sequence>
<name>A0A7T2GKL1_9SPHN</name>
<reference evidence="1 2" key="1">
    <citation type="submission" date="2020-11" db="EMBL/GenBank/DDBJ databases">
        <title>Genome seq and assembly of Sphingosinicella sp.</title>
        <authorList>
            <person name="Chhetri G."/>
        </authorList>
    </citation>
    <scope>NUCLEOTIDE SEQUENCE [LARGE SCALE GENOMIC DNA]</scope>
    <source>
        <strain evidence="1 2">UDD2</strain>
    </source>
</reference>
<dbReference type="KEGG" id="sflv:IC614_03030"/>
<dbReference type="AlphaFoldDB" id="A0A7T2GKL1"/>